<evidence type="ECO:0000313" key="7">
    <source>
        <dbReference type="Proteomes" id="UP000324058"/>
    </source>
</evidence>
<name>A0A5S4TCN7_STRPY</name>
<dbReference type="OrthoDB" id="9803238at2"/>
<dbReference type="Gene3D" id="3.40.50.2000">
    <property type="entry name" value="Glycogen Phosphorylase B"/>
    <property type="match status" value="1"/>
</dbReference>
<dbReference type="RefSeq" id="WP_148842610.1">
    <property type="nucleotide sequence ID" value="NZ_SJLL01000297.1"/>
</dbReference>
<dbReference type="Pfam" id="PF02350">
    <property type="entry name" value="Epimerase_2"/>
    <property type="match status" value="1"/>
</dbReference>
<feature type="non-terminal residue" evidence="6">
    <location>
        <position position="145"/>
    </location>
</feature>
<dbReference type="AlphaFoldDB" id="A0A5S4TCN7"/>
<organism evidence="6 7">
    <name type="scientific">Streptococcus pyogenes</name>
    <dbReference type="NCBI Taxonomy" id="1314"/>
    <lineage>
        <taxon>Bacteria</taxon>
        <taxon>Bacillati</taxon>
        <taxon>Bacillota</taxon>
        <taxon>Bacilli</taxon>
        <taxon>Lactobacillales</taxon>
        <taxon>Streptococcaceae</taxon>
        <taxon>Streptococcus</taxon>
    </lineage>
</organism>
<protein>
    <recommendedName>
        <fullName evidence="3">UDP-N-acetylglucosamine 2-epimerase (non-hydrolyzing)</fullName>
        <ecNumber evidence="3">5.1.3.14</ecNumber>
    </recommendedName>
</protein>
<dbReference type="PANTHER" id="PTHR43174:SF2">
    <property type="entry name" value="UDP-N-ACETYLGLUCOSAMINE 2-EPIMERASE"/>
    <property type="match status" value="1"/>
</dbReference>
<sequence length="145" mass="16595">MKKLKVMVVFGTRPEAIKMAPLIFQLKKQSEKFETMTVVTAQHRQMLDQVLQTFNIEPDIDLDIMGKSQTLTDITVKILNQLDKLLKEVKPDIILVHGDTTTTFATSLAAFFNQVRIGHVEAGLRTWEKYSPFPEEMNRQMTDAV</sequence>
<feature type="domain" description="UDP-N-acetylglucosamine 2-epimerase" evidence="5">
    <location>
        <begin position="28"/>
        <end position="144"/>
    </location>
</feature>
<keyword evidence="1 4" id="KW-0413">Isomerase</keyword>
<evidence type="ECO:0000256" key="2">
    <source>
        <dbReference type="ARBA" id="ARBA00038209"/>
    </source>
</evidence>
<evidence type="ECO:0000256" key="1">
    <source>
        <dbReference type="ARBA" id="ARBA00023235"/>
    </source>
</evidence>
<gene>
    <name evidence="6" type="ORF">E0F66_11425</name>
</gene>
<proteinExistence type="inferred from homology"/>
<dbReference type="GO" id="GO:0008761">
    <property type="term" value="F:UDP-N-acetylglucosamine 2-epimerase activity"/>
    <property type="evidence" value="ECO:0007669"/>
    <property type="project" value="UniProtKB-EC"/>
</dbReference>
<dbReference type="EMBL" id="SJLL01000297">
    <property type="protein sequence ID" value="TYK94449.1"/>
    <property type="molecule type" value="Genomic_DNA"/>
</dbReference>
<reference evidence="6 7" key="1">
    <citation type="submission" date="2019-02" db="EMBL/GenBank/DDBJ databases">
        <title>Novel genomic isolates of S. pyogenes and S. dysgalactiae subsp. equisimilis associated to necrotising fasciitis (NSTI).</title>
        <authorList>
            <person name="Barrantes I."/>
        </authorList>
    </citation>
    <scope>NUCLEOTIDE SEQUENCE [LARGE SCALE GENOMIC DNA]</scope>
    <source>
        <strain evidence="6 7">SPY2028</strain>
    </source>
</reference>
<dbReference type="PANTHER" id="PTHR43174">
    <property type="entry name" value="UDP-N-ACETYLGLUCOSAMINE 2-EPIMERASE"/>
    <property type="match status" value="1"/>
</dbReference>
<dbReference type="InterPro" id="IPR003331">
    <property type="entry name" value="UDP_GlcNAc_Epimerase_2_dom"/>
</dbReference>
<accession>A0A5S4TCN7</accession>
<dbReference type="InterPro" id="IPR029767">
    <property type="entry name" value="WecB-like"/>
</dbReference>
<evidence type="ECO:0000313" key="6">
    <source>
        <dbReference type="EMBL" id="TYK94449.1"/>
    </source>
</evidence>
<dbReference type="SUPFAM" id="SSF53756">
    <property type="entry name" value="UDP-Glycosyltransferase/glycogen phosphorylase"/>
    <property type="match status" value="1"/>
</dbReference>
<evidence type="ECO:0000256" key="3">
    <source>
        <dbReference type="ARBA" id="ARBA00038858"/>
    </source>
</evidence>
<dbReference type="Proteomes" id="UP000324058">
    <property type="component" value="Unassembled WGS sequence"/>
</dbReference>
<dbReference type="EC" id="5.1.3.14" evidence="3"/>
<evidence type="ECO:0000256" key="4">
    <source>
        <dbReference type="RuleBase" id="RU003513"/>
    </source>
</evidence>
<comment type="caution">
    <text evidence="6">The sequence shown here is derived from an EMBL/GenBank/DDBJ whole genome shotgun (WGS) entry which is preliminary data.</text>
</comment>
<evidence type="ECO:0000259" key="5">
    <source>
        <dbReference type="Pfam" id="PF02350"/>
    </source>
</evidence>
<dbReference type="NCBIfam" id="TIGR00236">
    <property type="entry name" value="wecB"/>
    <property type="match status" value="1"/>
</dbReference>
<comment type="similarity">
    <text evidence="2 4">Belongs to the UDP-N-acetylglucosamine 2-epimerase family.</text>
</comment>